<evidence type="ECO:0000313" key="14">
    <source>
        <dbReference type="Proteomes" id="UP000001106"/>
    </source>
</evidence>
<dbReference type="InterPro" id="IPR008266">
    <property type="entry name" value="Tyr_kinase_AS"/>
</dbReference>
<gene>
    <name evidence="13" type="ordered locus">Maeo_0594</name>
</gene>
<dbReference type="PANTHER" id="PTHR45723">
    <property type="entry name" value="SERINE/THREONINE-PROTEIN KINASE RIO1"/>
    <property type="match status" value="1"/>
</dbReference>
<evidence type="ECO:0000256" key="6">
    <source>
        <dbReference type="ARBA" id="ARBA00022741"/>
    </source>
</evidence>
<organism evidence="13 14">
    <name type="scientific">Methanococcus aeolicus (strain ATCC BAA-1280 / DSM 17508 / OCM 812 / Nankai-3)</name>
    <dbReference type="NCBI Taxonomy" id="419665"/>
    <lineage>
        <taxon>Archaea</taxon>
        <taxon>Methanobacteriati</taxon>
        <taxon>Methanobacteriota</taxon>
        <taxon>Methanomada group</taxon>
        <taxon>Methanococci</taxon>
        <taxon>Methanococcales</taxon>
        <taxon>Methanococcaceae</taxon>
        <taxon>Methanococcus</taxon>
    </lineage>
</organism>
<keyword evidence="7 13" id="KW-0418">Kinase</keyword>
<dbReference type="GO" id="GO:0005524">
    <property type="term" value="F:ATP binding"/>
    <property type="evidence" value="ECO:0007669"/>
    <property type="project" value="UniProtKB-KW"/>
</dbReference>
<dbReference type="Gene3D" id="3.30.200.20">
    <property type="entry name" value="Phosphorylase Kinase, domain 1"/>
    <property type="match status" value="1"/>
</dbReference>
<evidence type="ECO:0000256" key="7">
    <source>
        <dbReference type="ARBA" id="ARBA00022777"/>
    </source>
</evidence>
<keyword evidence="14" id="KW-1185">Reference proteome</keyword>
<proteinExistence type="inferred from homology"/>
<keyword evidence="8" id="KW-0067">ATP-binding</keyword>
<dbReference type="RefSeq" id="WP_011973311.1">
    <property type="nucleotide sequence ID" value="NC_009635.1"/>
</dbReference>
<dbReference type="EMBL" id="CP000743">
    <property type="protein sequence ID" value="ABR56179.1"/>
    <property type="molecule type" value="Genomic_DNA"/>
</dbReference>
<sequence>MENPNKQEKRLDNEYQKKIIERKKKFLEDFKTENSVFDKKTQLALFGLLNANHVDEYLGIINSGKESIVFLAVKDNKYCAVKVYRVSTCDFKTMWKYIQGDPRFHLRKSSTRQIIHAWVDKEYRNLLRANKYVNSSKAILKRDNVMLMELVGDGDIPAPRLKDYNGDIDYSKLYNTIVEDLKILYNDAQIVHGDLSEYNILIKDNEPVYIDFSQGVVIQHPLSKSLLIRDIKNVCNYFIKKGVSCNYKELFKYITGEELRPIEEELAIGY</sequence>
<evidence type="ECO:0000256" key="3">
    <source>
        <dbReference type="ARBA" id="ARBA00022527"/>
    </source>
</evidence>
<evidence type="ECO:0000256" key="1">
    <source>
        <dbReference type="ARBA" id="ARBA00009196"/>
    </source>
</evidence>
<accession>A6UUK7</accession>
<comment type="catalytic activity">
    <reaction evidence="11">
        <text>L-seryl-[protein] + ATP = O-phospho-L-seryl-[protein] + ADP + H(+)</text>
        <dbReference type="Rhea" id="RHEA:17989"/>
        <dbReference type="Rhea" id="RHEA-COMP:9863"/>
        <dbReference type="Rhea" id="RHEA-COMP:11604"/>
        <dbReference type="ChEBI" id="CHEBI:15378"/>
        <dbReference type="ChEBI" id="CHEBI:29999"/>
        <dbReference type="ChEBI" id="CHEBI:30616"/>
        <dbReference type="ChEBI" id="CHEBI:83421"/>
        <dbReference type="ChEBI" id="CHEBI:456216"/>
        <dbReference type="EC" id="2.7.11.1"/>
    </reaction>
</comment>
<dbReference type="EC" id="2.7.11.1" evidence="2"/>
<reference evidence="13" key="1">
    <citation type="submission" date="2007-06" db="EMBL/GenBank/DDBJ databases">
        <title>Complete sequence of Methanococcus aeolicus Nankai-3.</title>
        <authorList>
            <consortium name="US DOE Joint Genome Institute"/>
            <person name="Copeland A."/>
            <person name="Lucas S."/>
            <person name="Lapidus A."/>
            <person name="Barry K."/>
            <person name="Glavina del Rio T."/>
            <person name="Dalin E."/>
            <person name="Tice H."/>
            <person name="Pitluck S."/>
            <person name="Chain P."/>
            <person name="Malfatti S."/>
            <person name="Shin M."/>
            <person name="Vergez L."/>
            <person name="Schmutz J."/>
            <person name="Larimer F."/>
            <person name="Land M."/>
            <person name="Hauser L."/>
            <person name="Kyrpides N."/>
            <person name="Lykidis A."/>
            <person name="Sieprawska-Lupa M."/>
            <person name="Whitman W.B."/>
            <person name="Richardson P."/>
        </authorList>
    </citation>
    <scope>NUCLEOTIDE SEQUENCE [LARGE SCALE GENOMIC DNA]</scope>
    <source>
        <strain evidence="13">Nankai-3</strain>
    </source>
</reference>
<dbReference type="HOGENOM" id="CLU_018693_3_3_2"/>
<dbReference type="InterPro" id="IPR051272">
    <property type="entry name" value="RIO-type_Ser/Thr_kinase"/>
</dbReference>
<evidence type="ECO:0000313" key="13">
    <source>
        <dbReference type="EMBL" id="ABR56179.1"/>
    </source>
</evidence>
<dbReference type="Proteomes" id="UP000001106">
    <property type="component" value="Chromosome"/>
</dbReference>
<dbReference type="PROSITE" id="PS50011">
    <property type="entry name" value="PROTEIN_KINASE_DOM"/>
    <property type="match status" value="1"/>
</dbReference>
<dbReference type="PROSITE" id="PS00109">
    <property type="entry name" value="PROTEIN_KINASE_TYR"/>
    <property type="match status" value="1"/>
</dbReference>
<dbReference type="GO" id="GO:0004674">
    <property type="term" value="F:protein serine/threonine kinase activity"/>
    <property type="evidence" value="ECO:0007669"/>
    <property type="project" value="UniProtKB-KW"/>
</dbReference>
<dbReference type="KEGG" id="mae:Maeo_0594"/>
<keyword evidence="5" id="KW-0479">Metal-binding</keyword>
<dbReference type="eggNOG" id="arCOG01180">
    <property type="taxonomic scope" value="Archaea"/>
</dbReference>
<keyword evidence="4 13" id="KW-0808">Transferase</keyword>
<name>A6UUK7_META3</name>
<dbReference type="InterPro" id="IPR018934">
    <property type="entry name" value="RIO_dom"/>
</dbReference>
<evidence type="ECO:0000256" key="2">
    <source>
        <dbReference type="ARBA" id="ARBA00012513"/>
    </source>
</evidence>
<keyword evidence="9" id="KW-0460">Magnesium</keyword>
<dbReference type="AlphaFoldDB" id="A6UUK7"/>
<evidence type="ECO:0000256" key="5">
    <source>
        <dbReference type="ARBA" id="ARBA00022723"/>
    </source>
</evidence>
<keyword evidence="3 13" id="KW-0723">Serine/threonine-protein kinase</keyword>
<dbReference type="PROSITE" id="PS01245">
    <property type="entry name" value="RIO1"/>
    <property type="match status" value="1"/>
</dbReference>
<dbReference type="InterPro" id="IPR011009">
    <property type="entry name" value="Kinase-like_dom_sf"/>
</dbReference>
<feature type="domain" description="Protein kinase" evidence="12">
    <location>
        <begin position="55"/>
        <end position="270"/>
    </location>
</feature>
<dbReference type="GO" id="GO:0046872">
    <property type="term" value="F:metal ion binding"/>
    <property type="evidence" value="ECO:0007669"/>
    <property type="project" value="UniProtKB-KW"/>
</dbReference>
<evidence type="ECO:0000256" key="8">
    <source>
        <dbReference type="ARBA" id="ARBA00022840"/>
    </source>
</evidence>
<dbReference type="Gene3D" id="1.10.510.10">
    <property type="entry name" value="Transferase(Phosphotransferase) domain 1"/>
    <property type="match status" value="1"/>
</dbReference>
<keyword evidence="6" id="KW-0547">Nucleotide-binding</keyword>
<dbReference type="CDD" id="cd05145">
    <property type="entry name" value="RIO1_like"/>
    <property type="match status" value="1"/>
</dbReference>
<dbReference type="SUPFAM" id="SSF56112">
    <property type="entry name" value="Protein kinase-like (PK-like)"/>
    <property type="match status" value="1"/>
</dbReference>
<dbReference type="Pfam" id="PF01163">
    <property type="entry name" value="RIO1"/>
    <property type="match status" value="1"/>
</dbReference>
<evidence type="ECO:0000259" key="12">
    <source>
        <dbReference type="PROSITE" id="PS50011"/>
    </source>
</evidence>
<protein>
    <recommendedName>
        <fullName evidence="2">non-specific serine/threonine protein kinase</fullName>
        <ecNumber evidence="2">2.7.11.1</ecNumber>
    </recommendedName>
</protein>
<evidence type="ECO:0000256" key="9">
    <source>
        <dbReference type="ARBA" id="ARBA00022842"/>
    </source>
</evidence>
<dbReference type="InterPro" id="IPR000719">
    <property type="entry name" value="Prot_kinase_dom"/>
</dbReference>
<dbReference type="InterPro" id="IPR018935">
    <property type="entry name" value="RIO_kinase_CS"/>
</dbReference>
<evidence type="ECO:0000256" key="10">
    <source>
        <dbReference type="ARBA" id="ARBA00047899"/>
    </source>
</evidence>
<dbReference type="GeneID" id="5326585"/>
<dbReference type="InterPro" id="IPR000687">
    <property type="entry name" value="RIO_kinase"/>
</dbReference>
<comment type="catalytic activity">
    <reaction evidence="10">
        <text>L-threonyl-[protein] + ATP = O-phospho-L-threonyl-[protein] + ADP + H(+)</text>
        <dbReference type="Rhea" id="RHEA:46608"/>
        <dbReference type="Rhea" id="RHEA-COMP:11060"/>
        <dbReference type="Rhea" id="RHEA-COMP:11605"/>
        <dbReference type="ChEBI" id="CHEBI:15378"/>
        <dbReference type="ChEBI" id="CHEBI:30013"/>
        <dbReference type="ChEBI" id="CHEBI:30616"/>
        <dbReference type="ChEBI" id="CHEBI:61977"/>
        <dbReference type="ChEBI" id="CHEBI:456216"/>
        <dbReference type="EC" id="2.7.11.1"/>
    </reaction>
</comment>
<dbReference type="STRING" id="419665.Maeo_0594"/>
<dbReference type="GO" id="GO:0106310">
    <property type="term" value="F:protein serine kinase activity"/>
    <property type="evidence" value="ECO:0007669"/>
    <property type="project" value="RHEA"/>
</dbReference>
<comment type="similarity">
    <text evidence="1">Belongs to the protein kinase superfamily. RIO-type Ser/Thr kinase family.</text>
</comment>
<evidence type="ECO:0000256" key="11">
    <source>
        <dbReference type="ARBA" id="ARBA00048679"/>
    </source>
</evidence>
<evidence type="ECO:0000256" key="4">
    <source>
        <dbReference type="ARBA" id="ARBA00022679"/>
    </source>
</evidence>
<dbReference type="SMART" id="SM00090">
    <property type="entry name" value="RIO"/>
    <property type="match status" value="1"/>
</dbReference>